<dbReference type="Gene3D" id="3.40.630.30">
    <property type="match status" value="1"/>
</dbReference>
<reference evidence="2" key="1">
    <citation type="submission" date="2008-03" db="EMBL/GenBank/DDBJ databases">
        <title>Complete sequence of Thermoproteus neutrophilus V24Sta.</title>
        <authorList>
            <consortium name="US DOE Joint Genome Institute"/>
            <person name="Copeland A."/>
            <person name="Lucas S."/>
            <person name="Lapidus A."/>
            <person name="Glavina del Rio T."/>
            <person name="Dalin E."/>
            <person name="Tice H."/>
            <person name="Bruce D."/>
            <person name="Goodwin L."/>
            <person name="Pitluck S."/>
            <person name="Sims D."/>
            <person name="Brettin T."/>
            <person name="Detter J.C."/>
            <person name="Han C."/>
            <person name="Kuske C.R."/>
            <person name="Schmutz J."/>
            <person name="Larimer F."/>
            <person name="Land M."/>
            <person name="Hauser L."/>
            <person name="Kyrpides N."/>
            <person name="Mikhailova N."/>
            <person name="Biddle J.F."/>
            <person name="Zhang Z."/>
            <person name="Fitz-Gibbon S.T."/>
            <person name="Lowe T.M."/>
            <person name="Saltikov C."/>
            <person name="House C.H."/>
            <person name="Richardson P."/>
        </authorList>
    </citation>
    <scope>NUCLEOTIDE SEQUENCE [LARGE SCALE GENOMIC DNA]</scope>
    <source>
        <strain evidence="2">V24Sta</strain>
    </source>
</reference>
<dbReference type="KEGG" id="tne:Tneu_1631"/>
<dbReference type="SUPFAM" id="SSF55729">
    <property type="entry name" value="Acyl-CoA N-acyltransferases (Nat)"/>
    <property type="match status" value="1"/>
</dbReference>
<accession>B1YA04</accession>
<dbReference type="EMBL" id="CP001014">
    <property type="protein sequence ID" value="ACB40554.1"/>
    <property type="molecule type" value="Genomic_DNA"/>
</dbReference>
<protein>
    <submittedName>
        <fullName evidence="2">GCN5-related N-acetyltransferase</fullName>
    </submittedName>
</protein>
<keyword evidence="3" id="KW-1185">Reference proteome</keyword>
<dbReference type="Proteomes" id="UP000001694">
    <property type="component" value="Chromosome"/>
</dbReference>
<dbReference type="RefSeq" id="WP_012350973.1">
    <property type="nucleotide sequence ID" value="NC_010525.1"/>
</dbReference>
<dbReference type="CDD" id="cd04301">
    <property type="entry name" value="NAT_SF"/>
    <property type="match status" value="1"/>
</dbReference>
<dbReference type="OrthoDB" id="25982at2157"/>
<feature type="domain" description="N-acetyltransferase" evidence="1">
    <location>
        <begin position="1"/>
        <end position="137"/>
    </location>
</feature>
<dbReference type="GO" id="GO:0016747">
    <property type="term" value="F:acyltransferase activity, transferring groups other than amino-acyl groups"/>
    <property type="evidence" value="ECO:0007669"/>
    <property type="project" value="InterPro"/>
</dbReference>
<dbReference type="Pfam" id="PF00583">
    <property type="entry name" value="Acetyltransf_1"/>
    <property type="match status" value="1"/>
</dbReference>
<dbReference type="HOGENOM" id="CLU_1340792_0_0_2"/>
<evidence type="ECO:0000259" key="1">
    <source>
        <dbReference type="PROSITE" id="PS51186"/>
    </source>
</evidence>
<dbReference type="STRING" id="444157.Tneu_1631"/>
<sequence length="175" mass="19138">MEFVADREAALRLVELYYGGPPKYAKAVLERWPSAGAVVVYIGSEAAGAEVFYAVRLAEAACVHYYVVVAPKFRRRGVATSLVRYVEGRCGTPINLATSTAENAAAAKLFRKLGYSAYFWGEMPTGIREVLLKATCGYDDDVLYVKGGRPADVALPTAEVEALWRETCLKPYLGK</sequence>
<dbReference type="eggNOG" id="arCOG00836">
    <property type="taxonomic scope" value="Archaea"/>
</dbReference>
<dbReference type="AlphaFoldDB" id="B1YA04"/>
<evidence type="ECO:0000313" key="2">
    <source>
        <dbReference type="EMBL" id="ACB40554.1"/>
    </source>
</evidence>
<gene>
    <name evidence="2" type="ordered locus">Tneu_1631</name>
</gene>
<proteinExistence type="predicted"/>
<dbReference type="GeneID" id="6165904"/>
<dbReference type="PROSITE" id="PS51186">
    <property type="entry name" value="GNAT"/>
    <property type="match status" value="1"/>
</dbReference>
<dbReference type="InterPro" id="IPR016181">
    <property type="entry name" value="Acyl_CoA_acyltransferase"/>
</dbReference>
<dbReference type="InterPro" id="IPR000182">
    <property type="entry name" value="GNAT_dom"/>
</dbReference>
<evidence type="ECO:0000313" key="3">
    <source>
        <dbReference type="Proteomes" id="UP000001694"/>
    </source>
</evidence>
<name>B1YA04_PYRNV</name>
<organism evidence="2 3">
    <name type="scientific">Pyrobaculum neutrophilum (strain DSM 2338 / JCM 9278 / NBRC 100436 / V24Sta)</name>
    <name type="common">Thermoproteus neutrophilus</name>
    <dbReference type="NCBI Taxonomy" id="444157"/>
    <lineage>
        <taxon>Archaea</taxon>
        <taxon>Thermoproteota</taxon>
        <taxon>Thermoprotei</taxon>
        <taxon>Thermoproteales</taxon>
        <taxon>Thermoproteaceae</taxon>
        <taxon>Pyrobaculum</taxon>
    </lineage>
</organism>